<comment type="caution">
    <text evidence="3">The sequence shown here is derived from an EMBL/GenBank/DDBJ whole genome shotgun (WGS) entry which is preliminary data.</text>
</comment>
<feature type="chain" id="PRO_5042231800" description="Secreted protein" evidence="2">
    <location>
        <begin position="20"/>
        <end position="114"/>
    </location>
</feature>
<evidence type="ECO:0008006" key="5">
    <source>
        <dbReference type="Google" id="ProtNLM"/>
    </source>
</evidence>
<dbReference type="AlphaFoldDB" id="A0AAD6ABZ3"/>
<proteinExistence type="predicted"/>
<gene>
    <name evidence="3" type="ORF">JOQ06_021486</name>
</gene>
<feature type="signal peptide" evidence="2">
    <location>
        <begin position="1"/>
        <end position="19"/>
    </location>
</feature>
<accession>A0AAD6ABZ3</accession>
<evidence type="ECO:0000313" key="3">
    <source>
        <dbReference type="EMBL" id="KAJ4922044.1"/>
    </source>
</evidence>
<sequence>MTRFIFSNVFLFLSFLSSALSPWISSFSRPGVRDFSQLTLDLTRNELIVGARNFLFRLDLSNMSLIQAPGRTPATDISEQASVEERLRRQSVEKEREEKDNERRGERGSQESER</sequence>
<evidence type="ECO:0000313" key="4">
    <source>
        <dbReference type="Proteomes" id="UP001219934"/>
    </source>
</evidence>
<reference evidence="3" key="1">
    <citation type="submission" date="2022-11" db="EMBL/GenBank/DDBJ databases">
        <title>Chromosome-level genome of Pogonophryne albipinna.</title>
        <authorList>
            <person name="Jo E."/>
        </authorList>
    </citation>
    <scope>NUCLEOTIDE SEQUENCE</scope>
    <source>
        <strain evidence="3">SGF0006</strain>
        <tissue evidence="3">Muscle</tissue>
    </source>
</reference>
<feature type="region of interest" description="Disordered" evidence="1">
    <location>
        <begin position="68"/>
        <end position="114"/>
    </location>
</feature>
<feature type="compositionally biased region" description="Basic and acidic residues" evidence="1">
    <location>
        <begin position="83"/>
        <end position="114"/>
    </location>
</feature>
<dbReference type="Gene3D" id="2.130.10.10">
    <property type="entry name" value="YVTN repeat-like/Quinoprotein amine dehydrogenase"/>
    <property type="match status" value="1"/>
</dbReference>
<dbReference type="Proteomes" id="UP001219934">
    <property type="component" value="Unassembled WGS sequence"/>
</dbReference>
<organism evidence="3 4">
    <name type="scientific">Pogonophryne albipinna</name>
    <dbReference type="NCBI Taxonomy" id="1090488"/>
    <lineage>
        <taxon>Eukaryota</taxon>
        <taxon>Metazoa</taxon>
        <taxon>Chordata</taxon>
        <taxon>Craniata</taxon>
        <taxon>Vertebrata</taxon>
        <taxon>Euteleostomi</taxon>
        <taxon>Actinopterygii</taxon>
        <taxon>Neopterygii</taxon>
        <taxon>Teleostei</taxon>
        <taxon>Neoteleostei</taxon>
        <taxon>Acanthomorphata</taxon>
        <taxon>Eupercaria</taxon>
        <taxon>Perciformes</taxon>
        <taxon>Notothenioidei</taxon>
        <taxon>Pogonophryne</taxon>
    </lineage>
</organism>
<dbReference type="InterPro" id="IPR036352">
    <property type="entry name" value="Semap_dom_sf"/>
</dbReference>
<dbReference type="GO" id="GO:0007399">
    <property type="term" value="P:nervous system development"/>
    <property type="evidence" value="ECO:0007669"/>
    <property type="project" value="UniProtKB-ARBA"/>
</dbReference>
<dbReference type="InterPro" id="IPR015943">
    <property type="entry name" value="WD40/YVTN_repeat-like_dom_sf"/>
</dbReference>
<keyword evidence="4" id="KW-1185">Reference proteome</keyword>
<evidence type="ECO:0000256" key="1">
    <source>
        <dbReference type="SAM" id="MobiDB-lite"/>
    </source>
</evidence>
<dbReference type="SUPFAM" id="SSF101912">
    <property type="entry name" value="Sema domain"/>
    <property type="match status" value="1"/>
</dbReference>
<keyword evidence="2" id="KW-0732">Signal</keyword>
<evidence type="ECO:0000256" key="2">
    <source>
        <dbReference type="SAM" id="SignalP"/>
    </source>
</evidence>
<dbReference type="EMBL" id="JAPTMU010000090">
    <property type="protein sequence ID" value="KAJ4922044.1"/>
    <property type="molecule type" value="Genomic_DNA"/>
</dbReference>
<name>A0AAD6ABZ3_9TELE</name>
<protein>
    <recommendedName>
        <fullName evidence="5">Secreted protein</fullName>
    </recommendedName>
</protein>